<evidence type="ECO:0000313" key="3">
    <source>
        <dbReference type="Proteomes" id="UP000772434"/>
    </source>
</evidence>
<feature type="transmembrane region" description="Helical" evidence="1">
    <location>
        <begin position="35"/>
        <end position="54"/>
    </location>
</feature>
<protein>
    <submittedName>
        <fullName evidence="2">Uncharacterized protein</fullName>
    </submittedName>
</protein>
<evidence type="ECO:0000313" key="2">
    <source>
        <dbReference type="EMBL" id="KAF9072556.1"/>
    </source>
</evidence>
<dbReference type="EMBL" id="JADNRY010000023">
    <property type="protein sequence ID" value="KAF9072556.1"/>
    <property type="molecule type" value="Genomic_DNA"/>
</dbReference>
<evidence type="ECO:0000256" key="1">
    <source>
        <dbReference type="SAM" id="Phobius"/>
    </source>
</evidence>
<comment type="caution">
    <text evidence="2">The sequence shown here is derived from an EMBL/GenBank/DDBJ whole genome shotgun (WGS) entry which is preliminary data.</text>
</comment>
<dbReference type="AlphaFoldDB" id="A0A9P5UAZ4"/>
<keyword evidence="1" id="KW-1133">Transmembrane helix</keyword>
<name>A0A9P5UAZ4_9AGAR</name>
<sequence length="76" mass="8880">MHEFFSYFQPLFTCSVFYLLPAAVAVRVSPYLLSGWPPFVLGIFLFWICLQEMYQLRSGWMNFASPKTLPVAWSSF</sequence>
<organism evidence="2 3">
    <name type="scientific">Rhodocollybia butyracea</name>
    <dbReference type="NCBI Taxonomy" id="206335"/>
    <lineage>
        <taxon>Eukaryota</taxon>
        <taxon>Fungi</taxon>
        <taxon>Dikarya</taxon>
        <taxon>Basidiomycota</taxon>
        <taxon>Agaricomycotina</taxon>
        <taxon>Agaricomycetes</taxon>
        <taxon>Agaricomycetidae</taxon>
        <taxon>Agaricales</taxon>
        <taxon>Marasmiineae</taxon>
        <taxon>Omphalotaceae</taxon>
        <taxon>Rhodocollybia</taxon>
    </lineage>
</organism>
<accession>A0A9P5UAZ4</accession>
<keyword evidence="3" id="KW-1185">Reference proteome</keyword>
<reference evidence="2" key="1">
    <citation type="submission" date="2020-11" db="EMBL/GenBank/DDBJ databases">
        <authorList>
            <consortium name="DOE Joint Genome Institute"/>
            <person name="Ahrendt S."/>
            <person name="Riley R."/>
            <person name="Andreopoulos W."/>
            <person name="Labutti K."/>
            <person name="Pangilinan J."/>
            <person name="Ruiz-Duenas F.J."/>
            <person name="Barrasa J.M."/>
            <person name="Sanchez-Garcia M."/>
            <person name="Camarero S."/>
            <person name="Miyauchi S."/>
            <person name="Serrano A."/>
            <person name="Linde D."/>
            <person name="Babiker R."/>
            <person name="Drula E."/>
            <person name="Ayuso-Fernandez I."/>
            <person name="Pacheco R."/>
            <person name="Padilla G."/>
            <person name="Ferreira P."/>
            <person name="Barriuso J."/>
            <person name="Kellner H."/>
            <person name="Castanera R."/>
            <person name="Alfaro M."/>
            <person name="Ramirez L."/>
            <person name="Pisabarro A.G."/>
            <person name="Kuo A."/>
            <person name="Tritt A."/>
            <person name="Lipzen A."/>
            <person name="He G."/>
            <person name="Yan M."/>
            <person name="Ng V."/>
            <person name="Cullen D."/>
            <person name="Martin F."/>
            <person name="Rosso M.-N."/>
            <person name="Henrissat B."/>
            <person name="Hibbett D."/>
            <person name="Martinez A.T."/>
            <person name="Grigoriev I.V."/>
        </authorList>
    </citation>
    <scope>NUCLEOTIDE SEQUENCE</scope>
    <source>
        <strain evidence="2">AH 40177</strain>
    </source>
</reference>
<dbReference type="Proteomes" id="UP000772434">
    <property type="component" value="Unassembled WGS sequence"/>
</dbReference>
<gene>
    <name evidence="2" type="ORF">BDP27DRAFT_1320155</name>
</gene>
<keyword evidence="1" id="KW-0812">Transmembrane</keyword>
<proteinExistence type="predicted"/>
<keyword evidence="1" id="KW-0472">Membrane</keyword>